<evidence type="ECO:0000256" key="1">
    <source>
        <dbReference type="SAM" id="Phobius"/>
    </source>
</evidence>
<name>A0A0F9MBF4_9ZZZZ</name>
<reference evidence="2" key="1">
    <citation type="journal article" date="2015" name="Nature">
        <title>Complex archaea that bridge the gap between prokaryotes and eukaryotes.</title>
        <authorList>
            <person name="Spang A."/>
            <person name="Saw J.H."/>
            <person name="Jorgensen S.L."/>
            <person name="Zaremba-Niedzwiedzka K."/>
            <person name="Martijn J."/>
            <person name="Lind A.E."/>
            <person name="van Eijk R."/>
            <person name="Schleper C."/>
            <person name="Guy L."/>
            <person name="Ettema T.J."/>
        </authorList>
    </citation>
    <scope>NUCLEOTIDE SEQUENCE</scope>
</reference>
<gene>
    <name evidence="2" type="ORF">LCGC14_1404840</name>
</gene>
<keyword evidence="1" id="KW-0472">Membrane</keyword>
<evidence type="ECO:0000313" key="2">
    <source>
        <dbReference type="EMBL" id="KKM73995.1"/>
    </source>
</evidence>
<keyword evidence="1" id="KW-1133">Transmembrane helix</keyword>
<dbReference type="AlphaFoldDB" id="A0A0F9MBF4"/>
<organism evidence="2">
    <name type="scientific">marine sediment metagenome</name>
    <dbReference type="NCBI Taxonomy" id="412755"/>
    <lineage>
        <taxon>unclassified sequences</taxon>
        <taxon>metagenomes</taxon>
        <taxon>ecological metagenomes</taxon>
    </lineage>
</organism>
<proteinExistence type="predicted"/>
<protein>
    <submittedName>
        <fullName evidence="2">Uncharacterized protein</fullName>
    </submittedName>
</protein>
<dbReference type="EMBL" id="LAZR01009212">
    <property type="protein sequence ID" value="KKM73995.1"/>
    <property type="molecule type" value="Genomic_DNA"/>
</dbReference>
<accession>A0A0F9MBF4</accession>
<keyword evidence="1" id="KW-0812">Transmembrane</keyword>
<sequence length="76" mass="8225">MDPVIIGSISVVTVALLGAVAYGGPKALWYWGQIKLLQRAQSGAEKMMDIHIADHTEDVDELTITVGDPTQQGQYL</sequence>
<feature type="transmembrane region" description="Helical" evidence="1">
    <location>
        <begin position="6"/>
        <end position="29"/>
    </location>
</feature>
<comment type="caution">
    <text evidence="2">The sequence shown here is derived from an EMBL/GenBank/DDBJ whole genome shotgun (WGS) entry which is preliminary data.</text>
</comment>